<evidence type="ECO:0000256" key="8">
    <source>
        <dbReference type="ARBA" id="ARBA00022723"/>
    </source>
</evidence>
<dbReference type="Pfam" id="PF03460">
    <property type="entry name" value="NIR_SIR_ferr"/>
    <property type="match status" value="1"/>
</dbReference>
<dbReference type="InterPro" id="IPR005117">
    <property type="entry name" value="NiRdtase/SiRdtase_haem-b_fer"/>
</dbReference>
<dbReference type="CDD" id="cd19943">
    <property type="entry name" value="NirB_Fer2_BFD-like_1"/>
    <property type="match status" value="1"/>
</dbReference>
<keyword evidence="12 17" id="KW-0411">Iron-sulfur</keyword>
<dbReference type="GO" id="GO:0015980">
    <property type="term" value="P:energy derivation by oxidation of organic compounds"/>
    <property type="evidence" value="ECO:0007669"/>
    <property type="project" value="UniProtKB-ARBA"/>
</dbReference>
<dbReference type="PRINTS" id="PR00397">
    <property type="entry name" value="SIROHAEM"/>
</dbReference>
<comment type="cofactor">
    <cofactor evidence="17">
        <name>[4Fe-4S] cluster</name>
        <dbReference type="ChEBI" id="CHEBI:49883"/>
    </cofactor>
    <text evidence="17">Binds 1 [4Fe-4S] cluster per subunit.</text>
</comment>
<dbReference type="InterPro" id="IPR023753">
    <property type="entry name" value="FAD/NAD-binding_dom"/>
</dbReference>
<evidence type="ECO:0000259" key="19">
    <source>
        <dbReference type="Pfam" id="PF01077"/>
    </source>
</evidence>
<keyword evidence="25" id="KW-1185">Reference proteome</keyword>
<evidence type="ECO:0000256" key="16">
    <source>
        <dbReference type="PIRNR" id="PIRNR037149"/>
    </source>
</evidence>
<dbReference type="AlphaFoldDB" id="A0A562BT01"/>
<dbReference type="PIRSF" id="PIRSF037149">
    <property type="entry name" value="NirB"/>
    <property type="match status" value="1"/>
</dbReference>
<keyword evidence="6 16" id="KW-0285">Flavoprotein</keyword>
<comment type="cofactor">
    <cofactor evidence="1 16">
        <name>FAD</name>
        <dbReference type="ChEBI" id="CHEBI:57692"/>
    </cofactor>
</comment>
<dbReference type="Gene3D" id="1.10.10.1100">
    <property type="entry name" value="BFD-like [2Fe-2S]-binding domain"/>
    <property type="match status" value="1"/>
</dbReference>
<dbReference type="InterPro" id="IPR052034">
    <property type="entry name" value="NasD-like"/>
</dbReference>
<evidence type="ECO:0000259" key="21">
    <source>
        <dbReference type="Pfam" id="PF04324"/>
    </source>
</evidence>
<dbReference type="PRINTS" id="PR00411">
    <property type="entry name" value="PNDRDTASEI"/>
</dbReference>
<dbReference type="PANTHER" id="PTHR43809:SF1">
    <property type="entry name" value="NITRITE REDUCTASE (NADH) LARGE SUBUNIT"/>
    <property type="match status" value="1"/>
</dbReference>
<feature type="binding site" evidence="17">
    <location>
        <position position="645"/>
    </location>
    <ligand>
        <name>[4Fe-4S] cluster</name>
        <dbReference type="ChEBI" id="CHEBI:49883"/>
    </ligand>
</feature>
<evidence type="ECO:0000313" key="24">
    <source>
        <dbReference type="EMBL" id="TWG88425.1"/>
    </source>
</evidence>
<feature type="domain" description="FAD/NAD(P)-binding" evidence="22">
    <location>
        <begin position="1"/>
        <end position="285"/>
    </location>
</feature>
<dbReference type="FunFam" id="3.50.50.60:FF:000033">
    <property type="entry name" value="Nitrite reductase [NAD(P)H], large subunit"/>
    <property type="match status" value="1"/>
</dbReference>
<evidence type="ECO:0000256" key="4">
    <source>
        <dbReference type="ARBA" id="ARBA00022485"/>
    </source>
</evidence>
<comment type="caution">
    <text evidence="24">The sequence shown here is derived from an EMBL/GenBank/DDBJ whole genome shotgun (WGS) entry which is preliminary data.</text>
</comment>
<dbReference type="InterPro" id="IPR036136">
    <property type="entry name" value="Nit/Sulf_reduc_fer-like_dom_sf"/>
</dbReference>
<dbReference type="InterPro" id="IPR016156">
    <property type="entry name" value="FAD/NAD-linked_Rdtase_dimer_sf"/>
</dbReference>
<dbReference type="GO" id="GO:0050660">
    <property type="term" value="F:flavin adenine dinucleotide binding"/>
    <property type="evidence" value="ECO:0007669"/>
    <property type="project" value="UniProtKB-UniRule"/>
</dbReference>
<evidence type="ECO:0000256" key="15">
    <source>
        <dbReference type="ARBA" id="ARBA00064211"/>
    </source>
</evidence>
<comment type="similarity">
    <text evidence="3">Belongs to the nitrite and sulfite reductase 4Fe-4S domain family.</text>
</comment>
<feature type="domain" description="BFD-like [2Fe-2S]-binding" evidence="21">
    <location>
        <begin position="422"/>
        <end position="469"/>
    </location>
</feature>
<feature type="binding site" evidence="17">
    <location>
        <position position="679"/>
    </location>
    <ligand>
        <name>[4Fe-4S] cluster</name>
        <dbReference type="ChEBI" id="CHEBI:49883"/>
    </ligand>
</feature>
<keyword evidence="10" id="KW-0560">Oxidoreductase</keyword>
<gene>
    <name evidence="24" type="ORF">L602_001200000180</name>
</gene>
<sequence length="868" mass="93893">MKLVIIGHGMVGHKLLECLAEAQAGNHADLHVTVLCEEPRPAYDRVHLSEFFAGKTADDLSLVEPGFFERNGMVLRLNARATAIDRAARTVSVSTGETLPYDRLVIATGSYPFVPPVPGKDRADCFVYRTIEDLEAMRECGARSRTGVVVGGGLLGLECAKALRDMGLQAHVVEFAPRLMAVQVDDGGGQMLRRKIEALGVTAHTGKNTVEIVDGEEGTHRMRFADGTHLDTDMIVFSAGIRPRDELARAAGLAVGERGGIVIDDNCRTSDPDIYAIGECALWQGKVYGLVAPGYDMARVTARQLMGEEAVFAGADMSTKLKLMGVDVASLGDPHGATPGSRAYQFIDERKQIYKKLVVSDCGKYLLGGVLVGDAAEYGTLLQMMLNRMPLPESPEFLILPASDGAARPGLGVDALPDSAQICSCNNVSKGQICAAVAEGATSIGAVKSCTKAGTACGGCVPLVTQLMKAEMKKQGLAVNNHLCEHFAYSRQELYHLVRVGGFRTFDALLAAHGNGHGCDICKPTVGNILASCWNEFVLKPEHASLQDSNDYYLANIQKDGTYSVVPRMPGGEVTPDGLIAVGRVAKKYGLYTKITGGQRVDLFGARVEQLPLIWEELIEAGFESGHAYGKALRTVKSCVGSTWCRYGVGDSVGLAVELENRYKGLRAPHKIKFGVSGCTRECAEAQGKDIGVIATDKGWNLYVCGNGGMKPRHAELLASDLDHDTLIRYIDRVLMFYVRTADRLQRTSVWRDNLEGGLDYLKAVVLDDSLGIAAELEAQMQHVVDTYECEWKKAVTDPQTRKRFHHFVNSDRGDEHVVFVQERGQIRPATPQECQSRRATQKPGAAMRGEAKPVATPASVPEADPVV</sequence>
<proteinExistence type="inferred from homology"/>
<evidence type="ECO:0000313" key="25">
    <source>
        <dbReference type="Proteomes" id="UP000318141"/>
    </source>
</evidence>
<keyword evidence="9 16" id="KW-0274">FAD</keyword>
<feature type="domain" description="Nitrite/sulphite reductase 4Fe-4S" evidence="19">
    <location>
        <begin position="630"/>
        <end position="751"/>
    </location>
</feature>
<feature type="domain" description="NADH-rubredoxin oxidoreductase C-terminal" evidence="23">
    <location>
        <begin position="318"/>
        <end position="387"/>
    </location>
</feature>
<dbReference type="InterPro" id="IPR036188">
    <property type="entry name" value="FAD/NAD-bd_sf"/>
</dbReference>
<accession>A0A562BT01</accession>
<keyword evidence="11 17" id="KW-0408">Iron</keyword>
<evidence type="ECO:0000256" key="11">
    <source>
        <dbReference type="ARBA" id="ARBA00023004"/>
    </source>
</evidence>
<dbReference type="PANTHER" id="PTHR43809">
    <property type="entry name" value="NITRITE REDUCTASE (NADH) LARGE SUBUNIT"/>
    <property type="match status" value="1"/>
</dbReference>
<evidence type="ECO:0000259" key="23">
    <source>
        <dbReference type="Pfam" id="PF18267"/>
    </source>
</evidence>
<keyword evidence="7" id="KW-0001">2Fe-2S</keyword>
<dbReference type="GO" id="GO:0051539">
    <property type="term" value="F:4 iron, 4 sulfur cluster binding"/>
    <property type="evidence" value="ECO:0007669"/>
    <property type="project" value="UniProtKB-KW"/>
</dbReference>
<evidence type="ECO:0000256" key="9">
    <source>
        <dbReference type="ARBA" id="ARBA00022827"/>
    </source>
</evidence>
<dbReference type="Pfam" id="PF01077">
    <property type="entry name" value="NIR_SIR"/>
    <property type="match status" value="1"/>
</dbReference>
<dbReference type="CDD" id="cd19944">
    <property type="entry name" value="NirB_Fer2_BFD-like_2"/>
    <property type="match status" value="1"/>
</dbReference>
<dbReference type="GO" id="GO:0046872">
    <property type="term" value="F:metal ion binding"/>
    <property type="evidence" value="ECO:0007669"/>
    <property type="project" value="UniProtKB-KW"/>
</dbReference>
<evidence type="ECO:0000256" key="1">
    <source>
        <dbReference type="ARBA" id="ARBA00001974"/>
    </source>
</evidence>
<dbReference type="InterPro" id="IPR012744">
    <property type="entry name" value="Nitri_red_NirB"/>
</dbReference>
<comment type="cofactor">
    <cofactor evidence="17">
        <name>siroheme</name>
        <dbReference type="ChEBI" id="CHEBI:60052"/>
    </cofactor>
    <text evidence="17">Binds 1 siroheme per subunit.</text>
</comment>
<evidence type="ECO:0000259" key="22">
    <source>
        <dbReference type="Pfam" id="PF07992"/>
    </source>
</evidence>
<keyword evidence="5 17" id="KW-0349">Heme</keyword>
<dbReference type="GO" id="GO:0051537">
    <property type="term" value="F:2 iron, 2 sulfur cluster binding"/>
    <property type="evidence" value="ECO:0007669"/>
    <property type="project" value="UniProtKB-KW"/>
</dbReference>
<comment type="pathway">
    <text evidence="2">Nitrogen metabolism; nitrate reduction (assimilation).</text>
</comment>
<dbReference type="Gene3D" id="3.30.390.30">
    <property type="match status" value="1"/>
</dbReference>
<evidence type="ECO:0000256" key="18">
    <source>
        <dbReference type="SAM" id="MobiDB-lite"/>
    </source>
</evidence>
<dbReference type="PROSITE" id="PS00365">
    <property type="entry name" value="NIR_SIR"/>
    <property type="match status" value="1"/>
</dbReference>
<feature type="domain" description="Nitrite/Sulfite reductase ferredoxin-like" evidence="20">
    <location>
        <begin position="558"/>
        <end position="620"/>
    </location>
</feature>
<dbReference type="InterPro" id="IPR006066">
    <property type="entry name" value="NO2/SO3_Rdtase_FeS/sirohaem_BS"/>
</dbReference>
<dbReference type="FunFam" id="3.30.413.10:FF:000007">
    <property type="entry name" value="Nitrite reductase [NAD(P)H] large subunit"/>
    <property type="match status" value="1"/>
</dbReference>
<name>A0A562BT01_9BURK</name>
<evidence type="ECO:0000256" key="10">
    <source>
        <dbReference type="ARBA" id="ARBA00023002"/>
    </source>
</evidence>
<dbReference type="InterPro" id="IPR041854">
    <property type="entry name" value="BFD-like_2Fe2S-bd_dom_sf"/>
</dbReference>
<evidence type="ECO:0000256" key="2">
    <source>
        <dbReference type="ARBA" id="ARBA00005096"/>
    </source>
</evidence>
<keyword evidence="4 17" id="KW-0004">4Fe-4S</keyword>
<evidence type="ECO:0000256" key="17">
    <source>
        <dbReference type="PIRSR" id="PIRSR037149-1"/>
    </source>
</evidence>
<comment type="subunit">
    <text evidence="15">Homodimer which associates with NirD.</text>
</comment>
<protein>
    <submittedName>
        <fullName evidence="24">Nitrite reductase (NADH) large subunit</fullName>
    </submittedName>
</protein>
<evidence type="ECO:0000256" key="5">
    <source>
        <dbReference type="ARBA" id="ARBA00022617"/>
    </source>
</evidence>
<dbReference type="EMBL" id="VLJN01000004">
    <property type="protein sequence ID" value="TWG88425.1"/>
    <property type="molecule type" value="Genomic_DNA"/>
</dbReference>
<feature type="region of interest" description="Disordered" evidence="18">
    <location>
        <begin position="829"/>
        <end position="868"/>
    </location>
</feature>
<reference evidence="24 25" key="1">
    <citation type="submission" date="2019-07" db="EMBL/GenBank/DDBJ databases">
        <title>Genome sequencing of lignin-degrading bacterial isolates.</title>
        <authorList>
            <person name="Gladden J."/>
        </authorList>
    </citation>
    <scope>NUCLEOTIDE SEQUENCE [LARGE SCALE GENOMIC DNA]</scope>
    <source>
        <strain evidence="24 25">J11</strain>
    </source>
</reference>
<dbReference type="Proteomes" id="UP000318141">
    <property type="component" value="Unassembled WGS sequence"/>
</dbReference>
<dbReference type="Gene3D" id="3.30.413.10">
    <property type="entry name" value="Sulfite Reductase Hemoprotein, domain 1"/>
    <property type="match status" value="1"/>
</dbReference>
<dbReference type="NCBIfam" id="TIGR02374">
    <property type="entry name" value="nitri_red_nirB"/>
    <property type="match status" value="1"/>
</dbReference>
<keyword evidence="13 16" id="KW-0534">Nitrate assimilation</keyword>
<dbReference type="GO" id="GO:0042128">
    <property type="term" value="P:nitrate assimilation"/>
    <property type="evidence" value="ECO:0007669"/>
    <property type="project" value="UniProtKB-UniRule"/>
</dbReference>
<organism evidence="24 25">
    <name type="scientific">Cupriavidus gilardii J11</name>
    <dbReference type="NCBI Taxonomy" id="936133"/>
    <lineage>
        <taxon>Bacteria</taxon>
        <taxon>Pseudomonadati</taxon>
        <taxon>Pseudomonadota</taxon>
        <taxon>Betaproteobacteria</taxon>
        <taxon>Burkholderiales</taxon>
        <taxon>Burkholderiaceae</taxon>
        <taxon>Cupriavidus</taxon>
    </lineage>
</organism>
<dbReference type="GO" id="GO:0098809">
    <property type="term" value="F:nitrite reductase activity"/>
    <property type="evidence" value="ECO:0007669"/>
    <property type="project" value="InterPro"/>
</dbReference>
<dbReference type="InterPro" id="IPR041575">
    <property type="entry name" value="Rubredoxin_C"/>
</dbReference>
<evidence type="ECO:0000256" key="12">
    <source>
        <dbReference type="ARBA" id="ARBA00023014"/>
    </source>
</evidence>
<evidence type="ECO:0000256" key="3">
    <source>
        <dbReference type="ARBA" id="ARBA00010429"/>
    </source>
</evidence>
<feature type="binding site" evidence="17">
    <location>
        <position position="639"/>
    </location>
    <ligand>
        <name>[4Fe-4S] cluster</name>
        <dbReference type="ChEBI" id="CHEBI:49883"/>
    </ligand>
</feature>
<dbReference type="PRINTS" id="PR00368">
    <property type="entry name" value="FADPNR"/>
</dbReference>
<dbReference type="SUPFAM" id="SSF51905">
    <property type="entry name" value="FAD/NAD(P)-binding domain"/>
    <property type="match status" value="2"/>
</dbReference>
<dbReference type="InterPro" id="IPR017121">
    <property type="entry name" value="Nitrite_Rdtase_lsu"/>
</dbReference>
<dbReference type="InterPro" id="IPR045854">
    <property type="entry name" value="NO2/SO3_Rdtase_4Fe4S_sf"/>
</dbReference>
<dbReference type="UniPathway" id="UPA00653"/>
<dbReference type="SUPFAM" id="SSF56014">
    <property type="entry name" value="Nitrite and sulphite reductase 4Fe-4S domain-like"/>
    <property type="match status" value="1"/>
</dbReference>
<evidence type="ECO:0000256" key="13">
    <source>
        <dbReference type="ARBA" id="ARBA00023063"/>
    </source>
</evidence>
<dbReference type="GO" id="GO:0050661">
    <property type="term" value="F:NADP binding"/>
    <property type="evidence" value="ECO:0007669"/>
    <property type="project" value="UniProtKB-UniRule"/>
</dbReference>
<evidence type="ECO:0000256" key="6">
    <source>
        <dbReference type="ARBA" id="ARBA00022630"/>
    </source>
</evidence>
<feature type="binding site" evidence="17">
    <location>
        <position position="683"/>
    </location>
    <ligand>
        <name>[4Fe-4S] cluster</name>
        <dbReference type="ChEBI" id="CHEBI:49883"/>
    </ligand>
</feature>
<dbReference type="Pfam" id="PF18267">
    <property type="entry name" value="Rubredoxin_C"/>
    <property type="match status" value="1"/>
</dbReference>
<dbReference type="Pfam" id="PF04324">
    <property type="entry name" value="Fer2_BFD"/>
    <property type="match status" value="1"/>
</dbReference>
<feature type="binding site" description="axial binding residue" evidence="17">
    <location>
        <position position="683"/>
    </location>
    <ligand>
        <name>siroheme</name>
        <dbReference type="ChEBI" id="CHEBI:60052"/>
    </ligand>
    <ligandPart>
        <name>Fe</name>
        <dbReference type="ChEBI" id="CHEBI:18248"/>
    </ligandPart>
</feature>
<dbReference type="SUPFAM" id="SSF55124">
    <property type="entry name" value="Nitrite/Sulfite reductase N-terminal domain-like"/>
    <property type="match status" value="1"/>
</dbReference>
<dbReference type="Gene3D" id="3.50.50.60">
    <property type="entry name" value="FAD/NAD(P)-binding domain"/>
    <property type="match status" value="2"/>
</dbReference>
<dbReference type="InterPro" id="IPR007419">
    <property type="entry name" value="BFD-like_2Fe2S-bd_dom"/>
</dbReference>
<evidence type="ECO:0000256" key="7">
    <source>
        <dbReference type="ARBA" id="ARBA00022714"/>
    </source>
</evidence>
<keyword evidence="8 17" id="KW-0479">Metal-binding</keyword>
<dbReference type="GO" id="GO:0020037">
    <property type="term" value="F:heme binding"/>
    <property type="evidence" value="ECO:0007669"/>
    <property type="project" value="InterPro"/>
</dbReference>
<comment type="cofactor">
    <cofactor evidence="14">
        <name>[2Fe-2S] cluster</name>
        <dbReference type="ChEBI" id="CHEBI:190135"/>
    </cofactor>
</comment>
<evidence type="ECO:0000259" key="20">
    <source>
        <dbReference type="Pfam" id="PF03460"/>
    </source>
</evidence>
<dbReference type="InterPro" id="IPR006067">
    <property type="entry name" value="NO2/SO3_Rdtase_4Fe4S_dom"/>
</dbReference>
<dbReference type="FunFam" id="1.10.10.1100:FF:000002">
    <property type="entry name" value="Nitrite reductase large subunit"/>
    <property type="match status" value="1"/>
</dbReference>
<dbReference type="NCBIfam" id="NF011565">
    <property type="entry name" value="PRK14989.1"/>
    <property type="match status" value="1"/>
</dbReference>
<dbReference type="Pfam" id="PF07992">
    <property type="entry name" value="Pyr_redox_2"/>
    <property type="match status" value="1"/>
</dbReference>
<evidence type="ECO:0000256" key="14">
    <source>
        <dbReference type="ARBA" id="ARBA00034078"/>
    </source>
</evidence>